<dbReference type="Proteomes" id="UP000247498">
    <property type="component" value="Unassembled WGS sequence"/>
</dbReference>
<gene>
    <name evidence="2" type="ORF">Rsub_10686</name>
</gene>
<proteinExistence type="predicted"/>
<accession>A0A2V0PEC2</accession>
<evidence type="ECO:0008006" key="4">
    <source>
        <dbReference type="Google" id="ProtNLM"/>
    </source>
</evidence>
<feature type="signal peptide" evidence="1">
    <location>
        <begin position="1"/>
        <end position="21"/>
    </location>
</feature>
<sequence length="453" mass="49272">MAAVRALAALLVLVAAGAALADDVPPLDETARVVSRVRQQKPAHGTGVDSLQRSAPLSFTYEPLDWYSDWLRPIKPEAGKKQKTIIYVINLGDKPVPAGTLLSIWANKTERAKCGETGDVDYKLPELLPLQTKTIKASWKVPTTLGEARVRFFLDSACTVFNESADYVQWSYRTTVVEAGTKYAHLELAEFKPETWWEFDIEPKYPVINGTLKANLAVTNLGTEASEAGVKMAVYYDDSYYDVNITECTHMGQKTVDLPKIGPGKTKVIPVDGLKVSSSSYGEVNVVLDASCMLAPVPVDAYWESPYYLAVEKAGALLGGVQPKGQIYFTVKTSPKKPKVNDTMTVKVKIINMGGADGSVGRVEIFTSSVDDSYGGYYGGERCDPTGFVHSFNTTDLVIKAGKSKMVKITDVPAPGKAGWFGLTVVPDANCLNEAEKDATWQPMPFSAFEVVP</sequence>
<name>A0A2V0PEC2_9CHLO</name>
<organism evidence="2 3">
    <name type="scientific">Raphidocelis subcapitata</name>
    <dbReference type="NCBI Taxonomy" id="307507"/>
    <lineage>
        <taxon>Eukaryota</taxon>
        <taxon>Viridiplantae</taxon>
        <taxon>Chlorophyta</taxon>
        <taxon>core chlorophytes</taxon>
        <taxon>Chlorophyceae</taxon>
        <taxon>CS clade</taxon>
        <taxon>Sphaeropleales</taxon>
        <taxon>Selenastraceae</taxon>
        <taxon>Raphidocelis</taxon>
    </lineage>
</organism>
<dbReference type="EMBL" id="BDRX01000118">
    <property type="protein sequence ID" value="GBF98186.1"/>
    <property type="molecule type" value="Genomic_DNA"/>
</dbReference>
<keyword evidence="1" id="KW-0732">Signal</keyword>
<comment type="caution">
    <text evidence="2">The sequence shown here is derived from an EMBL/GenBank/DDBJ whole genome shotgun (WGS) entry which is preliminary data.</text>
</comment>
<dbReference type="OrthoDB" id="562086at2759"/>
<dbReference type="AlphaFoldDB" id="A0A2V0PEC2"/>
<evidence type="ECO:0000313" key="3">
    <source>
        <dbReference type="Proteomes" id="UP000247498"/>
    </source>
</evidence>
<keyword evidence="3" id="KW-1185">Reference proteome</keyword>
<evidence type="ECO:0000256" key="1">
    <source>
        <dbReference type="SAM" id="SignalP"/>
    </source>
</evidence>
<feature type="chain" id="PRO_5016167607" description="CARDB domain-containing protein" evidence="1">
    <location>
        <begin position="22"/>
        <end position="453"/>
    </location>
</feature>
<dbReference type="InParanoid" id="A0A2V0PEC2"/>
<protein>
    <recommendedName>
        <fullName evidence="4">CARDB domain-containing protein</fullName>
    </recommendedName>
</protein>
<reference evidence="2 3" key="1">
    <citation type="journal article" date="2018" name="Sci. Rep.">
        <title>Raphidocelis subcapitata (=Pseudokirchneriella subcapitata) provides an insight into genome evolution and environmental adaptations in the Sphaeropleales.</title>
        <authorList>
            <person name="Suzuki S."/>
            <person name="Yamaguchi H."/>
            <person name="Nakajima N."/>
            <person name="Kawachi M."/>
        </authorList>
    </citation>
    <scope>NUCLEOTIDE SEQUENCE [LARGE SCALE GENOMIC DNA]</scope>
    <source>
        <strain evidence="2 3">NIES-35</strain>
    </source>
</reference>
<evidence type="ECO:0000313" key="2">
    <source>
        <dbReference type="EMBL" id="GBF98186.1"/>
    </source>
</evidence>